<evidence type="ECO:0000256" key="3">
    <source>
        <dbReference type="ARBA" id="ARBA00022989"/>
    </source>
</evidence>
<evidence type="ECO:0000256" key="1">
    <source>
        <dbReference type="ARBA" id="ARBA00004141"/>
    </source>
</evidence>
<keyword evidence="4 6" id="KW-0472">Membrane</keyword>
<feature type="region of interest" description="Disordered" evidence="5">
    <location>
        <begin position="523"/>
        <end position="544"/>
    </location>
</feature>
<evidence type="ECO:0000256" key="2">
    <source>
        <dbReference type="ARBA" id="ARBA00022692"/>
    </source>
</evidence>
<evidence type="ECO:0000313" key="8">
    <source>
        <dbReference type="Proteomes" id="UP000518752"/>
    </source>
</evidence>
<comment type="subcellular location">
    <subcellularLocation>
        <location evidence="1">Membrane</location>
        <topology evidence="1">Multi-pass membrane protein</topology>
    </subcellularLocation>
</comment>
<evidence type="ECO:0000256" key="6">
    <source>
        <dbReference type="SAM" id="Phobius"/>
    </source>
</evidence>
<dbReference type="GO" id="GO:0016020">
    <property type="term" value="C:membrane"/>
    <property type="evidence" value="ECO:0007669"/>
    <property type="project" value="UniProtKB-SubCell"/>
</dbReference>
<proteinExistence type="predicted"/>
<organism evidence="7 8">
    <name type="scientific">Collybiopsis confluens</name>
    <dbReference type="NCBI Taxonomy" id="2823264"/>
    <lineage>
        <taxon>Eukaryota</taxon>
        <taxon>Fungi</taxon>
        <taxon>Dikarya</taxon>
        <taxon>Basidiomycota</taxon>
        <taxon>Agaricomycotina</taxon>
        <taxon>Agaricomycetes</taxon>
        <taxon>Agaricomycetidae</taxon>
        <taxon>Agaricales</taxon>
        <taxon>Marasmiineae</taxon>
        <taxon>Omphalotaceae</taxon>
        <taxon>Collybiopsis</taxon>
    </lineage>
</organism>
<dbReference type="InterPro" id="IPR005178">
    <property type="entry name" value="Ostalpha/TMEM184C"/>
</dbReference>
<reference evidence="7 8" key="1">
    <citation type="journal article" date="2020" name="ISME J.">
        <title>Uncovering the hidden diversity of litter-decomposition mechanisms in mushroom-forming fungi.</title>
        <authorList>
            <person name="Floudas D."/>
            <person name="Bentzer J."/>
            <person name="Ahren D."/>
            <person name="Johansson T."/>
            <person name="Persson P."/>
            <person name="Tunlid A."/>
        </authorList>
    </citation>
    <scope>NUCLEOTIDE SEQUENCE [LARGE SCALE GENOMIC DNA]</scope>
    <source>
        <strain evidence="7 8">CBS 406.79</strain>
    </source>
</reference>
<dbReference type="Pfam" id="PF03619">
    <property type="entry name" value="Solute_trans_a"/>
    <property type="match status" value="1"/>
</dbReference>
<gene>
    <name evidence="7" type="ORF">D9757_013979</name>
</gene>
<dbReference type="Proteomes" id="UP000518752">
    <property type="component" value="Unassembled WGS sequence"/>
</dbReference>
<evidence type="ECO:0000256" key="4">
    <source>
        <dbReference type="ARBA" id="ARBA00023136"/>
    </source>
</evidence>
<dbReference type="AlphaFoldDB" id="A0A8H5LQ56"/>
<comment type="caution">
    <text evidence="7">The sequence shown here is derived from an EMBL/GenBank/DDBJ whole genome shotgun (WGS) entry which is preliminary data.</text>
</comment>
<feature type="compositionally biased region" description="Low complexity" evidence="5">
    <location>
        <begin position="413"/>
        <end position="424"/>
    </location>
</feature>
<accession>A0A8H5LQ56</accession>
<keyword evidence="3 6" id="KW-1133">Transmembrane helix</keyword>
<dbReference type="EMBL" id="JAACJN010000160">
    <property type="protein sequence ID" value="KAF5365855.1"/>
    <property type="molecule type" value="Genomic_DNA"/>
</dbReference>
<evidence type="ECO:0000313" key="7">
    <source>
        <dbReference type="EMBL" id="KAF5365855.1"/>
    </source>
</evidence>
<protein>
    <submittedName>
        <fullName evidence="7">Uncharacterized protein</fullName>
    </submittedName>
</protein>
<keyword evidence="2 6" id="KW-0812">Transmembrane</keyword>
<evidence type="ECO:0000256" key="5">
    <source>
        <dbReference type="SAM" id="MobiDB-lite"/>
    </source>
</evidence>
<sequence>MCTWYQSFVFTALEGRVIHATQYWSETNIADGLNALAICIEMIFFACFMWWAYTPAAYRIAGAPATSIWRPLWDSINYSDFALEIWGSLRFFIDYMRGAPETHSSETMKPNFAQAFGLSSGRSGYIKQGYDIRNRTKSVKRSLCHKLRLTDSDAFRSGTLEQKKNSDTVREVQVEWFLENALPDPIEGFDFGAVVQNCEKFGIITASGWKHFPTIPRMILVMKPRSIVIELGFDAVIETTNSLYPGHTQQFLLVMLSDCPASSERTSRTEPDATFFLPTSLETSTQMKEGPLQLVRYRESSGIQERPRKLYKNSKYGKSINFSFALFMPSEPLLQNLAQVVSSLQFIMTVDPSSLFVRLDYAKSRPSLVVRVPWSHLCYVDVFTNPGPLVHFFVSIAFSSRTALGWDPTIEVSSSSSPDSTKSRSMVKGSPQSKRLLRRQSHQPRYPDRLPEHEIRDNLLRDVLKERRSSDIVKSYAHKGPYTNIDPKECMIHNEFRLLLTDETTLEAIKSIELTPVVRESVVPNSAAAEKRKQPPSEAQTQEIKTSVLPPLPRKLGLIWTGSIFGSNFHGRALRMLQFSPLLDRVLAIAEGVITAVSDRCIFLKRLWARNNAYIRCRCRKRREPFIAFAVHALWRRGNVAGPPGAITVSLDTFIFVLNSWFPKGNGTVSGKTLRIQDGDERTHLVALEGKNGLVKKVAREVGTEGKLGVQAEVGNVQGIWQEITHVAAALSFTRLYSNWYTFQPIRQYYGRQLDDSSPWFRSNLCCGRVITVEASGEMDSLKTQINNMVFNLRDSIQKHTAA</sequence>
<name>A0A8H5LQ56_9AGAR</name>
<dbReference type="OrthoDB" id="312874at2759"/>
<keyword evidence="8" id="KW-1185">Reference proteome</keyword>
<feature type="region of interest" description="Disordered" evidence="5">
    <location>
        <begin position="410"/>
        <end position="452"/>
    </location>
</feature>
<feature type="transmembrane region" description="Helical" evidence="6">
    <location>
        <begin position="33"/>
        <end position="53"/>
    </location>
</feature>